<evidence type="ECO:0000256" key="1">
    <source>
        <dbReference type="SAM" id="MobiDB-lite"/>
    </source>
</evidence>
<dbReference type="AlphaFoldDB" id="A0AAD1S7F4"/>
<feature type="compositionally biased region" description="Polar residues" evidence="1">
    <location>
        <begin position="37"/>
        <end position="50"/>
    </location>
</feature>
<protein>
    <submittedName>
        <fullName evidence="2">Uncharacterized protein</fullName>
    </submittedName>
</protein>
<feature type="non-terminal residue" evidence="2">
    <location>
        <position position="93"/>
    </location>
</feature>
<feature type="region of interest" description="Disordered" evidence="1">
    <location>
        <begin position="35"/>
        <end position="93"/>
    </location>
</feature>
<feature type="compositionally biased region" description="Polar residues" evidence="1">
    <location>
        <begin position="80"/>
        <end position="93"/>
    </location>
</feature>
<organism evidence="2 3">
    <name type="scientific">Pelobates cultripes</name>
    <name type="common">Western spadefoot toad</name>
    <dbReference type="NCBI Taxonomy" id="61616"/>
    <lineage>
        <taxon>Eukaryota</taxon>
        <taxon>Metazoa</taxon>
        <taxon>Chordata</taxon>
        <taxon>Craniata</taxon>
        <taxon>Vertebrata</taxon>
        <taxon>Euteleostomi</taxon>
        <taxon>Amphibia</taxon>
        <taxon>Batrachia</taxon>
        <taxon>Anura</taxon>
        <taxon>Pelobatoidea</taxon>
        <taxon>Pelobatidae</taxon>
        <taxon>Pelobates</taxon>
    </lineage>
</organism>
<dbReference type="EMBL" id="OW240916">
    <property type="protein sequence ID" value="CAH2294203.1"/>
    <property type="molecule type" value="Genomic_DNA"/>
</dbReference>
<evidence type="ECO:0000313" key="2">
    <source>
        <dbReference type="EMBL" id="CAH2294203.1"/>
    </source>
</evidence>
<name>A0AAD1S7F4_PELCU</name>
<accession>A0AAD1S7F4</accession>
<sequence>MADARPLTILRGSMESTVTKLDKILEAFWRKLEERQQSANSQLTESSGRSTPGGKSAHRAPPQRPPFKRGIQQPHWETYSPGSNTKQSFPTPP</sequence>
<proteinExistence type="predicted"/>
<dbReference type="Proteomes" id="UP001295444">
    <property type="component" value="Chromosome 05"/>
</dbReference>
<reference evidence="2" key="1">
    <citation type="submission" date="2022-03" db="EMBL/GenBank/DDBJ databases">
        <authorList>
            <person name="Alioto T."/>
            <person name="Alioto T."/>
            <person name="Gomez Garrido J."/>
        </authorList>
    </citation>
    <scope>NUCLEOTIDE SEQUENCE</scope>
</reference>
<keyword evidence="3" id="KW-1185">Reference proteome</keyword>
<evidence type="ECO:0000313" key="3">
    <source>
        <dbReference type="Proteomes" id="UP001295444"/>
    </source>
</evidence>
<gene>
    <name evidence="2" type="ORF">PECUL_23A058672</name>
</gene>